<organism evidence="1 2">
    <name type="scientific">Blastopirellula sediminis</name>
    <dbReference type="NCBI Taxonomy" id="2894196"/>
    <lineage>
        <taxon>Bacteria</taxon>
        <taxon>Pseudomonadati</taxon>
        <taxon>Planctomycetota</taxon>
        <taxon>Planctomycetia</taxon>
        <taxon>Pirellulales</taxon>
        <taxon>Pirellulaceae</taxon>
        <taxon>Blastopirellula</taxon>
    </lineage>
</organism>
<keyword evidence="2" id="KW-1185">Reference proteome</keyword>
<reference evidence="1" key="1">
    <citation type="submission" date="2021-11" db="EMBL/GenBank/DDBJ databases">
        <title>Genome sequence.</title>
        <authorList>
            <person name="Sun Q."/>
        </authorList>
    </citation>
    <scope>NUCLEOTIDE SEQUENCE</scope>
    <source>
        <strain evidence="1">JC732</strain>
    </source>
</reference>
<sequence length="155" mass="18054">MNYYTMNTGHKEFCPRVEIGDEAIDELWSFMSDDGWRPIPIMPGYSVDVSLPKFGLFATIARRENKNIYPVAALGVIDNEEDARQVWKRLESDYLRLGDRPGYRSADLAVPRMPNSVPWCTVYRLEPIDVGTLWITIFERALAWTWIEWRKRPGP</sequence>
<accession>A0A9X1SE62</accession>
<gene>
    <name evidence="1" type="ORF">LOC68_03465</name>
</gene>
<dbReference type="EMBL" id="JAJKFT010000002">
    <property type="protein sequence ID" value="MCC9627445.1"/>
    <property type="molecule type" value="Genomic_DNA"/>
</dbReference>
<name>A0A9X1SE62_9BACT</name>
<dbReference type="AlphaFoldDB" id="A0A9X1SE62"/>
<comment type="caution">
    <text evidence="1">The sequence shown here is derived from an EMBL/GenBank/DDBJ whole genome shotgun (WGS) entry which is preliminary data.</text>
</comment>
<protein>
    <submittedName>
        <fullName evidence="1">Uncharacterized protein</fullName>
    </submittedName>
</protein>
<evidence type="ECO:0000313" key="1">
    <source>
        <dbReference type="EMBL" id="MCC9627445.1"/>
    </source>
</evidence>
<dbReference type="RefSeq" id="WP_230215814.1">
    <property type="nucleotide sequence ID" value="NZ_JAJKFT010000002.1"/>
</dbReference>
<evidence type="ECO:0000313" key="2">
    <source>
        <dbReference type="Proteomes" id="UP001139103"/>
    </source>
</evidence>
<proteinExistence type="predicted"/>
<dbReference type="Proteomes" id="UP001139103">
    <property type="component" value="Unassembled WGS sequence"/>
</dbReference>